<organism evidence="8 9">
    <name type="scientific">Luteibacter anthropi</name>
    <dbReference type="NCBI Taxonomy" id="564369"/>
    <lineage>
        <taxon>Bacteria</taxon>
        <taxon>Pseudomonadati</taxon>
        <taxon>Pseudomonadota</taxon>
        <taxon>Gammaproteobacteria</taxon>
        <taxon>Lysobacterales</taxon>
        <taxon>Rhodanobacteraceae</taxon>
        <taxon>Luteibacter</taxon>
    </lineage>
</organism>
<keyword evidence="2 6" id="KW-0732">Signal</keyword>
<evidence type="ECO:0000256" key="1">
    <source>
        <dbReference type="ARBA" id="ARBA00009743"/>
    </source>
</evidence>
<evidence type="ECO:0000256" key="3">
    <source>
        <dbReference type="ARBA" id="ARBA00022801"/>
    </source>
</evidence>
<keyword evidence="3 5" id="KW-0378">Hydrolase</keyword>
<dbReference type="PROSITE" id="PS51175">
    <property type="entry name" value="CBM6"/>
    <property type="match status" value="1"/>
</dbReference>
<keyword evidence="4 5" id="KW-0326">Glycosidase</keyword>
<dbReference type="InterPro" id="IPR017853">
    <property type="entry name" value="GH"/>
</dbReference>
<dbReference type="InterPro" id="IPR013780">
    <property type="entry name" value="Glyco_hydro_b"/>
</dbReference>
<name>A0A7X5U929_9GAMM</name>
<dbReference type="Pfam" id="PF16499">
    <property type="entry name" value="Melibiase_2"/>
    <property type="match status" value="2"/>
</dbReference>
<dbReference type="CDD" id="cd04081">
    <property type="entry name" value="CBM35_galactosidase-like"/>
    <property type="match status" value="2"/>
</dbReference>
<evidence type="ECO:0000256" key="5">
    <source>
        <dbReference type="RuleBase" id="RU361168"/>
    </source>
</evidence>
<feature type="domain" description="CBM6" evidence="7">
    <location>
        <begin position="588"/>
        <end position="709"/>
    </location>
</feature>
<evidence type="ECO:0000256" key="2">
    <source>
        <dbReference type="ARBA" id="ARBA00022729"/>
    </source>
</evidence>
<dbReference type="Pfam" id="PF16990">
    <property type="entry name" value="CBM_35"/>
    <property type="match status" value="1"/>
</dbReference>
<dbReference type="PRINTS" id="PR00740">
    <property type="entry name" value="GLHYDRLASE27"/>
</dbReference>
<dbReference type="AlphaFoldDB" id="A0A7X5U929"/>
<keyword evidence="9" id="KW-1185">Reference proteome</keyword>
<comment type="catalytic activity">
    <reaction evidence="5">
        <text>Hydrolysis of terminal, non-reducing alpha-D-galactose residues in alpha-D-galactosides, including galactose oligosaccharides, galactomannans and galactolipids.</text>
        <dbReference type="EC" id="3.2.1.22"/>
    </reaction>
</comment>
<sequence length="725" mass="77968">MHDRNRRFALRRLVIACALSLVAPCVMAQVNGVAQKPYLGWSSFSQQTIEPDFLTQANMIRQSDALKSSGLQDHGYTYINLDSGWQGSFDANGRPTPNLSIFPDIKAMIDHIHANGQKAGIYWIPGVEEPAVQANSPILGTPYHIQDILAVPHRAGNAFGGPGTSPYHYKIDFSRPGAQEYMDSVVALFASWGVDFIKLDGVTPGSYSDDLSIDNRDDVAAWSRAIQRSGRPIWLTVSWQVGKDYLDTWRTYSNARRIDDDVECEGRCATLTNWPRIEKRFRDLPNWQDAAGGSQGWNDLDSLDIGDGDLDGLSLDEKRSAFTLWSMANAPIYLGGDLTKLDDTGRQLATNDDVIAVNQSGKPAKQLQAGDLQVWVSDLGNGRYYVALFNMNATRTVAQWQWRRMGINGALRVRDLWTHKELGPSFGSHVTLLPGHATQLLLVEAMPGQVAADPSASFEAEAATLAGTAAVYACPACSGGNKVGGLGLGAGNTVTFGQVYAPRDGSYFLRIDSLTQGLRSYLYQVNDGPQQTFNSGGGSFLLPSSGTVPICLRKGYNRISFGNTVSYPPDLDRIVVSGRGDAPRPDVTTYEAESAVLGGTVTAGFSNYFSGLAKAGNIGGGVANSVTFTNVTVPATGSYQLEIDYATKGARSLQMSINGATAMEFSLDGSSFDDPVAKLVTVTLKKGVNTIRFGNASGFAPDLDRIVVAPPVVPALLGLASSPCR</sequence>
<dbReference type="SUPFAM" id="SSF51445">
    <property type="entry name" value="(Trans)glycosidases"/>
    <property type="match status" value="1"/>
</dbReference>
<evidence type="ECO:0000256" key="4">
    <source>
        <dbReference type="ARBA" id="ARBA00023295"/>
    </source>
</evidence>
<dbReference type="Pfam" id="PF17801">
    <property type="entry name" value="Melibiase_C"/>
    <property type="match status" value="1"/>
</dbReference>
<dbReference type="SUPFAM" id="SSF49785">
    <property type="entry name" value="Galactose-binding domain-like"/>
    <property type="match status" value="1"/>
</dbReference>
<dbReference type="Gene3D" id="3.20.20.70">
    <property type="entry name" value="Aldolase class I"/>
    <property type="match status" value="1"/>
</dbReference>
<gene>
    <name evidence="8" type="ORF">HBF25_06950</name>
</gene>
<evidence type="ECO:0000256" key="6">
    <source>
        <dbReference type="SAM" id="SignalP"/>
    </source>
</evidence>
<dbReference type="InterPro" id="IPR002241">
    <property type="entry name" value="Glyco_hydro_27"/>
</dbReference>
<keyword evidence="5" id="KW-1015">Disulfide bond</keyword>
<protein>
    <recommendedName>
        <fullName evidence="5">Alpha-galactosidase</fullName>
        <ecNumber evidence="5">3.2.1.22</ecNumber>
    </recommendedName>
    <alternativeName>
        <fullName evidence="5">Melibiase</fullName>
    </alternativeName>
</protein>
<dbReference type="InterPro" id="IPR013785">
    <property type="entry name" value="Aldolase_TIM"/>
</dbReference>
<comment type="caution">
    <text evidence="8">The sequence shown here is derived from an EMBL/GenBank/DDBJ whole genome shotgun (WGS) entry which is preliminary data.</text>
</comment>
<feature type="signal peptide" evidence="6">
    <location>
        <begin position="1"/>
        <end position="28"/>
    </location>
</feature>
<dbReference type="Proteomes" id="UP000490980">
    <property type="component" value="Unassembled WGS sequence"/>
</dbReference>
<proteinExistence type="inferred from homology"/>
<dbReference type="InterPro" id="IPR005084">
    <property type="entry name" value="CBM6"/>
</dbReference>
<evidence type="ECO:0000313" key="9">
    <source>
        <dbReference type="Proteomes" id="UP000490980"/>
    </source>
</evidence>
<dbReference type="PANTHER" id="PTHR11452">
    <property type="entry name" value="ALPHA-GALACTOSIDASE/ALPHA-N-ACETYLGALACTOSAMINIDASE"/>
    <property type="match status" value="1"/>
</dbReference>
<accession>A0A7X5U929</accession>
<dbReference type="GO" id="GO:0030246">
    <property type="term" value="F:carbohydrate binding"/>
    <property type="evidence" value="ECO:0007669"/>
    <property type="project" value="InterPro"/>
</dbReference>
<dbReference type="EC" id="3.2.1.22" evidence="5"/>
<dbReference type="GO" id="GO:0004557">
    <property type="term" value="F:alpha-galactosidase activity"/>
    <property type="evidence" value="ECO:0007669"/>
    <property type="project" value="UniProtKB-EC"/>
</dbReference>
<dbReference type="Gene3D" id="2.60.40.1180">
    <property type="entry name" value="Golgi alpha-mannosidase II"/>
    <property type="match status" value="1"/>
</dbReference>
<reference evidence="8 9" key="1">
    <citation type="submission" date="2020-03" db="EMBL/GenBank/DDBJ databases">
        <authorList>
            <person name="Lai Q."/>
        </authorList>
    </citation>
    <scope>NUCLEOTIDE SEQUENCE [LARGE SCALE GENOMIC DNA]</scope>
    <source>
        <strain evidence="8 9">CCUG 25036</strain>
    </source>
</reference>
<dbReference type="CDD" id="cd14792">
    <property type="entry name" value="GH27"/>
    <property type="match status" value="1"/>
</dbReference>
<evidence type="ECO:0000313" key="8">
    <source>
        <dbReference type="EMBL" id="NII06121.1"/>
    </source>
</evidence>
<evidence type="ECO:0000259" key="7">
    <source>
        <dbReference type="PROSITE" id="PS51175"/>
    </source>
</evidence>
<feature type="chain" id="PRO_5031339962" description="Alpha-galactosidase" evidence="6">
    <location>
        <begin position="29"/>
        <end position="725"/>
    </location>
</feature>
<dbReference type="InterPro" id="IPR008979">
    <property type="entry name" value="Galactose-bd-like_sf"/>
</dbReference>
<dbReference type="EMBL" id="JAARLZ010000003">
    <property type="protein sequence ID" value="NII06121.1"/>
    <property type="molecule type" value="Genomic_DNA"/>
</dbReference>
<dbReference type="InterPro" id="IPR041233">
    <property type="entry name" value="Melibiase_C"/>
</dbReference>
<dbReference type="RefSeq" id="WP_166947212.1">
    <property type="nucleotide sequence ID" value="NZ_JAARLZ010000003.1"/>
</dbReference>
<comment type="similarity">
    <text evidence="1 5">Belongs to the glycosyl hydrolase 27 family.</text>
</comment>
<dbReference type="PANTHER" id="PTHR11452:SF33">
    <property type="entry name" value="ALPHA-GALACTOSIDASE 2"/>
    <property type="match status" value="1"/>
</dbReference>
<dbReference type="GO" id="GO:0005975">
    <property type="term" value="P:carbohydrate metabolic process"/>
    <property type="evidence" value="ECO:0007669"/>
    <property type="project" value="InterPro"/>
</dbReference>
<dbReference type="SUPFAM" id="SSF51011">
    <property type="entry name" value="Glycosyl hydrolase domain"/>
    <property type="match status" value="1"/>
</dbReference>
<dbReference type="Gene3D" id="2.60.120.260">
    <property type="entry name" value="Galactose-binding domain-like"/>
    <property type="match status" value="2"/>
</dbReference>